<dbReference type="Gene3D" id="1.25.40.20">
    <property type="entry name" value="Ankyrin repeat-containing domain"/>
    <property type="match status" value="1"/>
</dbReference>
<gene>
    <name evidence="6" type="primary">LOC101847153</name>
</gene>
<keyword evidence="2 3" id="KW-0040">ANK repeat</keyword>
<organism evidence="5 6">
    <name type="scientific">Aplysia californica</name>
    <name type="common">California sea hare</name>
    <dbReference type="NCBI Taxonomy" id="6500"/>
    <lineage>
        <taxon>Eukaryota</taxon>
        <taxon>Metazoa</taxon>
        <taxon>Spiralia</taxon>
        <taxon>Lophotrochozoa</taxon>
        <taxon>Mollusca</taxon>
        <taxon>Gastropoda</taxon>
        <taxon>Heterobranchia</taxon>
        <taxon>Euthyneura</taxon>
        <taxon>Tectipleura</taxon>
        <taxon>Aplysiida</taxon>
        <taxon>Aplysioidea</taxon>
        <taxon>Aplysiidae</taxon>
        <taxon>Aplysia</taxon>
    </lineage>
</organism>
<dbReference type="InterPro" id="IPR002110">
    <property type="entry name" value="Ankyrin_rpt"/>
</dbReference>
<name>A0ABM0K751_APLCA</name>
<dbReference type="RefSeq" id="XP_005110326.1">
    <property type="nucleotide sequence ID" value="XM_005110269.1"/>
</dbReference>
<proteinExistence type="predicted"/>
<feature type="compositionally biased region" description="Polar residues" evidence="4">
    <location>
        <begin position="57"/>
        <end position="79"/>
    </location>
</feature>
<feature type="repeat" description="ANK" evidence="3">
    <location>
        <begin position="127"/>
        <end position="159"/>
    </location>
</feature>
<dbReference type="Pfam" id="PF00023">
    <property type="entry name" value="Ank"/>
    <property type="match status" value="1"/>
</dbReference>
<keyword evidence="1" id="KW-0677">Repeat</keyword>
<keyword evidence="5" id="KW-1185">Reference proteome</keyword>
<feature type="compositionally biased region" description="Basic and acidic residues" evidence="4">
    <location>
        <begin position="80"/>
        <end position="100"/>
    </location>
</feature>
<dbReference type="PANTHER" id="PTHR24198">
    <property type="entry name" value="ANKYRIN REPEAT AND PROTEIN KINASE DOMAIN-CONTAINING PROTEIN"/>
    <property type="match status" value="1"/>
</dbReference>
<evidence type="ECO:0000256" key="2">
    <source>
        <dbReference type="ARBA" id="ARBA00023043"/>
    </source>
</evidence>
<feature type="repeat" description="ANK" evidence="3">
    <location>
        <begin position="398"/>
        <end position="430"/>
    </location>
</feature>
<feature type="compositionally biased region" description="Low complexity" evidence="4">
    <location>
        <begin position="11"/>
        <end position="24"/>
    </location>
</feature>
<feature type="non-terminal residue" evidence="6">
    <location>
        <position position="465"/>
    </location>
</feature>
<evidence type="ECO:0000313" key="6">
    <source>
        <dbReference type="RefSeq" id="XP_005110326.1"/>
    </source>
</evidence>
<evidence type="ECO:0000256" key="4">
    <source>
        <dbReference type="SAM" id="MobiDB-lite"/>
    </source>
</evidence>
<dbReference type="InterPro" id="IPR036770">
    <property type="entry name" value="Ankyrin_rpt-contain_sf"/>
</dbReference>
<sequence length="465" mass="50191">MSTQTPNKEPSSNNNSNSNSNNNSGNDSIQATDREKTTPVKRGDKGGELFTIEEVTSKTNSGDGVTPQESTMTSHTTGQDTDKGDKNEPGIDHHKDDPKAGQRAASGSSSGIGSKGSSETASGKMATGMTPLMMAVHENKQSICERMMEHGADVNDSTETKGLKLSARGQLSLVGRNFVVPAYITDGRTALHFAAAFSKDDIVRSLLSHEANPMKAGGDGMIPLFMALESGNIPVVKELLIHQTGPQIISRRHKEGHTAVHISTWEGDENSLRYLYSVGANFIVQDKLERMPLHIAAERGHTELVEFLISHCKATLTDRTKDGSTLIHIASKHGHPETALAFLKKGVPLLMPNKEGEAPIHCAAEINKSQAHGEFEDTDLVRLILVYHADLSVTTKLNGQAPLLVSSEQGHLDIVKILLKNQARVDIFDEAKKTSLHMAAQNGQREVCSALIKMNADTNATDVDE</sequence>
<dbReference type="PANTHER" id="PTHR24198:SF165">
    <property type="entry name" value="ANKYRIN REPEAT-CONTAINING PROTEIN-RELATED"/>
    <property type="match status" value="1"/>
</dbReference>
<dbReference type="Proteomes" id="UP000694888">
    <property type="component" value="Unplaced"/>
</dbReference>
<feature type="repeat" description="ANK" evidence="3">
    <location>
        <begin position="431"/>
        <end position="463"/>
    </location>
</feature>
<evidence type="ECO:0000256" key="3">
    <source>
        <dbReference type="PROSITE-ProRule" id="PRU00023"/>
    </source>
</evidence>
<protein>
    <submittedName>
        <fullName evidence="6">Ankyrin-3</fullName>
    </submittedName>
</protein>
<dbReference type="SUPFAM" id="SSF48403">
    <property type="entry name" value="Ankyrin repeat"/>
    <property type="match status" value="1"/>
</dbReference>
<feature type="repeat" description="ANK" evidence="3">
    <location>
        <begin position="186"/>
        <end position="212"/>
    </location>
</feature>
<evidence type="ECO:0000256" key="1">
    <source>
        <dbReference type="ARBA" id="ARBA00022737"/>
    </source>
</evidence>
<dbReference type="SMART" id="SM00248">
    <property type="entry name" value="ANK"/>
    <property type="match status" value="9"/>
</dbReference>
<feature type="compositionally biased region" description="Low complexity" evidence="4">
    <location>
        <begin position="106"/>
        <end position="118"/>
    </location>
</feature>
<dbReference type="Pfam" id="PF12796">
    <property type="entry name" value="Ank_2"/>
    <property type="match status" value="3"/>
</dbReference>
<feature type="region of interest" description="Disordered" evidence="4">
    <location>
        <begin position="1"/>
        <end position="124"/>
    </location>
</feature>
<reference evidence="6" key="1">
    <citation type="submission" date="2025-08" db="UniProtKB">
        <authorList>
            <consortium name="RefSeq"/>
        </authorList>
    </citation>
    <scope>IDENTIFICATION</scope>
</reference>
<feature type="compositionally biased region" description="Polar residues" evidence="4">
    <location>
        <begin position="1"/>
        <end position="10"/>
    </location>
</feature>
<feature type="repeat" description="ANK" evidence="3">
    <location>
        <begin position="288"/>
        <end position="311"/>
    </location>
</feature>
<dbReference type="PROSITE" id="PS50088">
    <property type="entry name" value="ANK_REPEAT"/>
    <property type="match status" value="7"/>
</dbReference>
<dbReference type="GeneID" id="101847153"/>
<evidence type="ECO:0000313" key="5">
    <source>
        <dbReference type="Proteomes" id="UP000694888"/>
    </source>
</evidence>
<dbReference type="PROSITE" id="PS50297">
    <property type="entry name" value="ANK_REP_REGION"/>
    <property type="match status" value="6"/>
</dbReference>
<accession>A0ABM0K751</accession>
<feature type="compositionally biased region" description="Basic and acidic residues" evidence="4">
    <location>
        <begin position="32"/>
        <end position="47"/>
    </location>
</feature>
<feature type="repeat" description="ANK" evidence="3">
    <location>
        <begin position="255"/>
        <end position="287"/>
    </location>
</feature>
<feature type="repeat" description="ANK" evidence="3">
    <location>
        <begin position="322"/>
        <end position="354"/>
    </location>
</feature>